<evidence type="ECO:0000256" key="7">
    <source>
        <dbReference type="ARBA" id="ARBA00022840"/>
    </source>
</evidence>
<sequence>MNTAFISIGTNMGDREEFLKLAVTTLCATDGIASVETSSIYETAPVGVTDQPDFLNMVVRVETVLESLELLAECQRIEMELGRVRTIRWGPRTADLDILLYNSDRIESETLSVPHPRMRERAFVLIPLTELAPECIDPVKGRPFREEPAMHDDGVKLWKTAEEYAGSRQCN</sequence>
<dbReference type="Gene3D" id="3.30.70.560">
    <property type="entry name" value="7,8-Dihydro-6-hydroxymethylpterin-pyrophosphokinase HPPK"/>
    <property type="match status" value="1"/>
</dbReference>
<organism evidence="10 11">
    <name type="scientific">Sporosarcina gallistercoris</name>
    <dbReference type="NCBI Taxonomy" id="2762245"/>
    <lineage>
        <taxon>Bacteria</taxon>
        <taxon>Bacillati</taxon>
        <taxon>Bacillota</taxon>
        <taxon>Bacilli</taxon>
        <taxon>Bacillales</taxon>
        <taxon>Caryophanaceae</taxon>
        <taxon>Sporosarcina</taxon>
    </lineage>
</organism>
<dbReference type="RefSeq" id="WP_191691767.1">
    <property type="nucleotide sequence ID" value="NZ_JACSQY010000014.1"/>
</dbReference>
<dbReference type="PANTHER" id="PTHR43071">
    <property type="entry name" value="2-AMINO-4-HYDROXY-6-HYDROXYMETHYLDIHYDROPTERIDINE PYROPHOSPHOKINASE"/>
    <property type="match status" value="1"/>
</dbReference>
<dbReference type="PROSITE" id="PS00794">
    <property type="entry name" value="HPPK"/>
    <property type="match status" value="1"/>
</dbReference>
<evidence type="ECO:0000313" key="11">
    <source>
        <dbReference type="Proteomes" id="UP000659496"/>
    </source>
</evidence>
<comment type="pathway">
    <text evidence="2">Cofactor biosynthesis; tetrahydrofolate biosynthesis; 2-amino-4-hydroxy-6-hydroxymethyl-7,8-dihydropteridine diphosphate from 7,8-dihydroneopterin triphosphate: step 4/4.</text>
</comment>
<dbReference type="SUPFAM" id="SSF55083">
    <property type="entry name" value="6-hydroxymethyl-7,8-dihydropterin pyrophosphokinase, HPPK"/>
    <property type="match status" value="1"/>
</dbReference>
<dbReference type="EC" id="2.7.6.3" evidence="3"/>
<keyword evidence="5" id="KW-0547">Nucleotide-binding</keyword>
<keyword evidence="4 10" id="KW-0808">Transferase</keyword>
<evidence type="ECO:0000256" key="5">
    <source>
        <dbReference type="ARBA" id="ARBA00022741"/>
    </source>
</evidence>
<proteinExistence type="predicted"/>
<evidence type="ECO:0000256" key="6">
    <source>
        <dbReference type="ARBA" id="ARBA00022777"/>
    </source>
</evidence>
<evidence type="ECO:0000256" key="2">
    <source>
        <dbReference type="ARBA" id="ARBA00005051"/>
    </source>
</evidence>
<dbReference type="Proteomes" id="UP000659496">
    <property type="component" value="Unassembled WGS sequence"/>
</dbReference>
<dbReference type="EMBL" id="JACSQY010000014">
    <property type="protein sequence ID" value="MBD7909497.1"/>
    <property type="molecule type" value="Genomic_DNA"/>
</dbReference>
<gene>
    <name evidence="10" type="primary">folK</name>
    <name evidence="10" type="ORF">H9659_14255</name>
</gene>
<dbReference type="InterPro" id="IPR035907">
    <property type="entry name" value="Hppk_sf"/>
</dbReference>
<keyword evidence="7" id="KW-0067">ATP-binding</keyword>
<evidence type="ECO:0000256" key="3">
    <source>
        <dbReference type="ARBA" id="ARBA00013253"/>
    </source>
</evidence>
<dbReference type="PANTHER" id="PTHR43071:SF1">
    <property type="entry name" value="2-AMINO-4-HYDROXY-6-HYDROXYMETHYLDIHYDROPTERIDINE PYROPHOSPHOKINASE"/>
    <property type="match status" value="1"/>
</dbReference>
<evidence type="ECO:0000256" key="1">
    <source>
        <dbReference type="ARBA" id="ARBA00000198"/>
    </source>
</evidence>
<dbReference type="InterPro" id="IPR000550">
    <property type="entry name" value="Hppk"/>
</dbReference>
<comment type="catalytic activity">
    <reaction evidence="1">
        <text>6-hydroxymethyl-7,8-dihydropterin + ATP = (7,8-dihydropterin-6-yl)methyl diphosphate + AMP + H(+)</text>
        <dbReference type="Rhea" id="RHEA:11412"/>
        <dbReference type="ChEBI" id="CHEBI:15378"/>
        <dbReference type="ChEBI" id="CHEBI:30616"/>
        <dbReference type="ChEBI" id="CHEBI:44841"/>
        <dbReference type="ChEBI" id="CHEBI:72950"/>
        <dbReference type="ChEBI" id="CHEBI:456215"/>
        <dbReference type="EC" id="2.7.6.3"/>
    </reaction>
</comment>
<keyword evidence="6" id="KW-0418">Kinase</keyword>
<dbReference type="Pfam" id="PF01288">
    <property type="entry name" value="HPPK"/>
    <property type="match status" value="1"/>
</dbReference>
<keyword evidence="11" id="KW-1185">Reference proteome</keyword>
<evidence type="ECO:0000259" key="9">
    <source>
        <dbReference type="PROSITE" id="PS00794"/>
    </source>
</evidence>
<dbReference type="CDD" id="cd00483">
    <property type="entry name" value="HPPK"/>
    <property type="match status" value="1"/>
</dbReference>
<dbReference type="GO" id="GO:0003848">
    <property type="term" value="F:2-amino-4-hydroxy-6-hydroxymethyldihydropteridine diphosphokinase activity"/>
    <property type="evidence" value="ECO:0007669"/>
    <property type="project" value="UniProtKB-EC"/>
</dbReference>
<dbReference type="NCBIfam" id="TIGR01498">
    <property type="entry name" value="folK"/>
    <property type="match status" value="1"/>
</dbReference>
<feature type="domain" description="7,8-dihydro-6-hydroxymethylpterin-pyrophosphokinase" evidence="9">
    <location>
        <begin position="88"/>
        <end position="99"/>
    </location>
</feature>
<evidence type="ECO:0000256" key="4">
    <source>
        <dbReference type="ARBA" id="ARBA00022679"/>
    </source>
</evidence>
<protein>
    <recommendedName>
        <fullName evidence="3">2-amino-4-hydroxy-6-hydroxymethyldihydropteridine diphosphokinase</fullName>
        <ecNumber evidence="3">2.7.6.3</ecNumber>
    </recommendedName>
</protein>
<evidence type="ECO:0000313" key="10">
    <source>
        <dbReference type="EMBL" id="MBD7909497.1"/>
    </source>
</evidence>
<name>A0ABR8PMT5_9BACL</name>
<keyword evidence="8" id="KW-0289">Folate biosynthesis</keyword>
<reference evidence="10 11" key="1">
    <citation type="submission" date="2020-08" db="EMBL/GenBank/DDBJ databases">
        <title>A Genomic Blueprint of the Chicken Gut Microbiome.</title>
        <authorList>
            <person name="Gilroy R."/>
            <person name="Ravi A."/>
            <person name="Getino M."/>
            <person name="Pursley I."/>
            <person name="Horton D.L."/>
            <person name="Alikhan N.-F."/>
            <person name="Baker D."/>
            <person name="Gharbi K."/>
            <person name="Hall N."/>
            <person name="Watson M."/>
            <person name="Adriaenssens E.M."/>
            <person name="Foster-Nyarko E."/>
            <person name="Jarju S."/>
            <person name="Secka A."/>
            <person name="Antonio M."/>
            <person name="Oren A."/>
            <person name="Chaudhuri R."/>
            <person name="La Ragione R.M."/>
            <person name="Hildebrand F."/>
            <person name="Pallen M.J."/>
        </authorList>
    </citation>
    <scope>NUCLEOTIDE SEQUENCE [LARGE SCALE GENOMIC DNA]</scope>
    <source>
        <strain evidence="10 11">Sa3CUA8</strain>
    </source>
</reference>
<comment type="caution">
    <text evidence="10">The sequence shown here is derived from an EMBL/GenBank/DDBJ whole genome shotgun (WGS) entry which is preliminary data.</text>
</comment>
<accession>A0ABR8PMT5</accession>
<evidence type="ECO:0000256" key="8">
    <source>
        <dbReference type="ARBA" id="ARBA00022909"/>
    </source>
</evidence>